<dbReference type="Pfam" id="PF07690">
    <property type="entry name" value="MFS_1"/>
    <property type="match status" value="1"/>
</dbReference>
<dbReference type="Gene3D" id="1.20.1250.20">
    <property type="entry name" value="MFS general substrate transporter like domains"/>
    <property type="match status" value="1"/>
</dbReference>
<dbReference type="KEGG" id="hpse:HPF_01335"/>
<accession>A0A4P6WR95</accession>
<dbReference type="InterPro" id="IPR050189">
    <property type="entry name" value="MFS_Efflux_Transporters"/>
</dbReference>
<dbReference type="AlphaFoldDB" id="A0A4P6WR95"/>
<feature type="transmembrane region" description="Helical" evidence="6">
    <location>
        <begin position="202"/>
        <end position="224"/>
    </location>
</feature>
<evidence type="ECO:0000313" key="8">
    <source>
        <dbReference type="Proteomes" id="UP000293912"/>
    </source>
</evidence>
<dbReference type="Proteomes" id="UP000293912">
    <property type="component" value="Chromosome"/>
</dbReference>
<keyword evidence="5 6" id="KW-0472">Membrane</keyword>
<feature type="transmembrane region" description="Helical" evidence="6">
    <location>
        <begin position="12"/>
        <end position="34"/>
    </location>
</feature>
<dbReference type="InterPro" id="IPR011701">
    <property type="entry name" value="MFS"/>
</dbReference>
<feature type="transmembrane region" description="Helical" evidence="6">
    <location>
        <begin position="236"/>
        <end position="259"/>
    </location>
</feature>
<dbReference type="GO" id="GO:0005886">
    <property type="term" value="C:plasma membrane"/>
    <property type="evidence" value="ECO:0007669"/>
    <property type="project" value="UniProtKB-SubCell"/>
</dbReference>
<sequence length="385" mass="39387">MNTRSTSTFGHVALIVAHCAGMVDLVALPVWVGTLIQHYRLDPQQAGGLVTLFLIGAVLSSVFLASRFQRVKGRWVAAGGYAIAATCFGVLSQPLDVTTMAVLHAAGGLAAGAALSATHGTIARSANPHLKFAIVGVGLGVFAVLFLGTSPKAIAAAGGYMLFAIFGGVMLLAALVCAIGFPDPEREATDRQGAPVAAIPRAVWFGILGISAMALVQSMTFSFLERVGNDRGFSLNAITGVLVVLGFVNLLPAALAAFFEKRWSARSVLMVGPVLQALLAATIMMAPGFYAYAAAASVFAAVMIFTHTFAFGLMARLEPSGRAMAATPAMLMVGAAIGPVLGGTLVKTAGYGSLGLAALLIGSLAVLCMSRLPGHAPSSLAQEPA</sequence>
<feature type="transmembrane region" description="Helical" evidence="6">
    <location>
        <begin position="351"/>
        <end position="369"/>
    </location>
</feature>
<evidence type="ECO:0000256" key="5">
    <source>
        <dbReference type="ARBA" id="ARBA00023136"/>
    </source>
</evidence>
<feature type="transmembrane region" description="Helical" evidence="6">
    <location>
        <begin position="46"/>
        <end position="66"/>
    </location>
</feature>
<dbReference type="GO" id="GO:0022857">
    <property type="term" value="F:transmembrane transporter activity"/>
    <property type="evidence" value="ECO:0007669"/>
    <property type="project" value="InterPro"/>
</dbReference>
<comment type="subcellular location">
    <subcellularLocation>
        <location evidence="1">Cell membrane</location>
        <topology evidence="1">Multi-pass membrane protein</topology>
    </subcellularLocation>
</comment>
<dbReference type="SUPFAM" id="SSF103473">
    <property type="entry name" value="MFS general substrate transporter"/>
    <property type="match status" value="1"/>
</dbReference>
<feature type="transmembrane region" description="Helical" evidence="6">
    <location>
        <begin position="292"/>
        <end position="313"/>
    </location>
</feature>
<reference evidence="7 8" key="1">
    <citation type="submission" date="2019-03" db="EMBL/GenBank/DDBJ databases">
        <authorList>
            <person name="Sebastian G."/>
            <person name="Baumann P."/>
            <person name="Ruckert C."/>
            <person name="Kalinowski J."/>
            <person name="Nebel B."/>
            <person name="Takors R."/>
            <person name="Blombach B."/>
        </authorList>
    </citation>
    <scope>NUCLEOTIDE SEQUENCE [LARGE SCALE GENOMIC DNA]</scope>
    <source>
        <strain evidence="7 8">DSM 1084</strain>
    </source>
</reference>
<keyword evidence="2" id="KW-1003">Cell membrane</keyword>
<evidence type="ECO:0000256" key="4">
    <source>
        <dbReference type="ARBA" id="ARBA00022989"/>
    </source>
</evidence>
<dbReference type="InterPro" id="IPR036259">
    <property type="entry name" value="MFS_trans_sf"/>
</dbReference>
<gene>
    <name evidence="7" type="ORF">HPF_01335</name>
</gene>
<evidence type="ECO:0000256" key="3">
    <source>
        <dbReference type="ARBA" id="ARBA00022692"/>
    </source>
</evidence>
<evidence type="ECO:0000256" key="1">
    <source>
        <dbReference type="ARBA" id="ARBA00004651"/>
    </source>
</evidence>
<dbReference type="EMBL" id="CP037867">
    <property type="protein sequence ID" value="QBM26302.1"/>
    <property type="molecule type" value="Genomic_DNA"/>
</dbReference>
<organism evidence="7 8">
    <name type="scientific">Hydrogenophaga pseudoflava</name>
    <name type="common">Pseudomonas carboxydoflava</name>
    <dbReference type="NCBI Taxonomy" id="47421"/>
    <lineage>
        <taxon>Bacteria</taxon>
        <taxon>Pseudomonadati</taxon>
        <taxon>Pseudomonadota</taxon>
        <taxon>Betaproteobacteria</taxon>
        <taxon>Burkholderiales</taxon>
        <taxon>Comamonadaceae</taxon>
        <taxon>Hydrogenophaga</taxon>
    </lineage>
</organism>
<feature type="transmembrane region" description="Helical" evidence="6">
    <location>
        <begin position="325"/>
        <end position="345"/>
    </location>
</feature>
<evidence type="ECO:0000313" key="7">
    <source>
        <dbReference type="EMBL" id="QBM26302.1"/>
    </source>
</evidence>
<dbReference type="PANTHER" id="PTHR43124">
    <property type="entry name" value="PURINE EFFLUX PUMP PBUE"/>
    <property type="match status" value="1"/>
</dbReference>
<evidence type="ECO:0000256" key="2">
    <source>
        <dbReference type="ARBA" id="ARBA00022475"/>
    </source>
</evidence>
<feature type="transmembrane region" description="Helical" evidence="6">
    <location>
        <begin position="160"/>
        <end position="181"/>
    </location>
</feature>
<keyword evidence="3 6" id="KW-0812">Transmembrane</keyword>
<feature type="transmembrane region" description="Helical" evidence="6">
    <location>
        <begin position="97"/>
        <end position="118"/>
    </location>
</feature>
<name>A0A4P6WR95_HYDPS</name>
<dbReference type="PANTHER" id="PTHR43124:SF10">
    <property type="entry name" value="PURINE EFFLUX PUMP PBUE"/>
    <property type="match status" value="1"/>
</dbReference>
<keyword evidence="4 6" id="KW-1133">Transmembrane helix</keyword>
<evidence type="ECO:0000256" key="6">
    <source>
        <dbReference type="SAM" id="Phobius"/>
    </source>
</evidence>
<keyword evidence="8" id="KW-1185">Reference proteome</keyword>
<proteinExistence type="predicted"/>
<feature type="transmembrane region" description="Helical" evidence="6">
    <location>
        <begin position="130"/>
        <end position="148"/>
    </location>
</feature>
<protein>
    <submittedName>
        <fullName evidence="7">Major Facilitator Superfamily protein</fullName>
    </submittedName>
</protein>
<dbReference type="RefSeq" id="WP_133155531.1">
    <property type="nucleotide sequence ID" value="NZ_CP037867.1"/>
</dbReference>
<feature type="transmembrane region" description="Helical" evidence="6">
    <location>
        <begin position="73"/>
        <end position="91"/>
    </location>
</feature>